<dbReference type="PIRSF" id="PIRSF005715">
    <property type="entry name" value="VPS45_Sec1"/>
    <property type="match status" value="1"/>
</dbReference>
<keyword evidence="5" id="KW-1185">Reference proteome</keyword>
<dbReference type="InterPro" id="IPR043127">
    <property type="entry name" value="Sec-1-like_dom3a"/>
</dbReference>
<dbReference type="Gene3D" id="3.40.50.2060">
    <property type="match status" value="1"/>
</dbReference>
<evidence type="ECO:0000256" key="2">
    <source>
        <dbReference type="ARBA" id="ARBA00022927"/>
    </source>
</evidence>
<dbReference type="EMBL" id="BAAFST010000012">
    <property type="protein sequence ID" value="GAB1297419.1"/>
    <property type="molecule type" value="Genomic_DNA"/>
</dbReference>
<dbReference type="Proteomes" id="UP001623349">
    <property type="component" value="Unassembled WGS sequence"/>
</dbReference>
<gene>
    <name evidence="4" type="ORF">APTSU1_001265500</name>
</gene>
<protein>
    <submittedName>
        <fullName evidence="4">Sec1 family domain-containing protein 1</fullName>
    </submittedName>
</protein>
<accession>A0ABQ0FDU3</accession>
<dbReference type="Pfam" id="PF00995">
    <property type="entry name" value="Sec1"/>
    <property type="match status" value="1"/>
</dbReference>
<comment type="similarity">
    <text evidence="1">Belongs to the STXBP/unc-18/SEC1 family.</text>
</comment>
<evidence type="ECO:0000313" key="4">
    <source>
        <dbReference type="EMBL" id="GAB1297419.1"/>
    </source>
</evidence>
<keyword evidence="2" id="KW-0653">Protein transport</keyword>
<dbReference type="InterPro" id="IPR027482">
    <property type="entry name" value="Sec1-like_dom2"/>
</dbReference>
<reference evidence="4 5" key="1">
    <citation type="submission" date="2024-08" db="EMBL/GenBank/DDBJ databases">
        <title>The draft genome of Apodemus speciosus.</title>
        <authorList>
            <person name="Nabeshima K."/>
            <person name="Suzuki S."/>
            <person name="Onuma M."/>
        </authorList>
    </citation>
    <scope>NUCLEOTIDE SEQUENCE [LARGE SCALE GENOMIC DNA]</scope>
    <source>
        <strain evidence="4">IB14-021</strain>
    </source>
</reference>
<evidence type="ECO:0000256" key="1">
    <source>
        <dbReference type="ARBA" id="ARBA00009884"/>
    </source>
</evidence>
<feature type="region of interest" description="Disordered" evidence="3">
    <location>
        <begin position="301"/>
        <end position="320"/>
    </location>
</feature>
<proteinExistence type="inferred from homology"/>
<evidence type="ECO:0000256" key="3">
    <source>
        <dbReference type="SAM" id="MobiDB-lite"/>
    </source>
</evidence>
<keyword evidence="2" id="KW-0813">Transport</keyword>
<dbReference type="SUPFAM" id="SSF56815">
    <property type="entry name" value="Sec1/munc18-like (SM) proteins"/>
    <property type="match status" value="1"/>
</dbReference>
<comment type="caution">
    <text evidence="4">The sequence shown here is derived from an EMBL/GenBank/DDBJ whole genome shotgun (WGS) entry which is preliminary data.</text>
</comment>
<dbReference type="InterPro" id="IPR001619">
    <property type="entry name" value="Sec1-like"/>
</dbReference>
<dbReference type="Gene3D" id="3.90.830.10">
    <property type="entry name" value="Syntaxin Binding Protein 1, Chain A, domain 2"/>
    <property type="match status" value="1"/>
</dbReference>
<sequence>MVGSKMAATASIRERQTVALKRMLNFNVPHVKNSTGEPVWKVLIYDRFGQDIISPLLSVKELRDMGITLHLLLHSDRDPIPDVPAVYFVMPTEENIDRLCQDLRNQLYESYYLNFISAISRSKLEDIANAALAANAVAQVTKVFDQYLNFITLEDDMFVLCNQNKELVSYRAINRPDITDTEMETVMDTIVDSLFCFFVTLECCAHHTVPKRNGSRNGGSDSITHDQKLDKKLRENLRDARNSLFTGDPLGTGQFSFQRPLLVLVDRNIDLATPLHHTWTYQALVHDVLDFHLNRVNLEESTGMENSPAGARPKRKNKKSYDLTPVDKFWQKHKGSPFPEVAESVQQELESYRAQEDEVKRLKSIMGLEGEDEGAISMLSDNTAKLTSAVSSLPELLEKKRLIDLHTNVATAVLEHIKARKLDVYFEYEEKIMSKTTLDKSLLDVISDPDAGTPEDKMRLFLIYYISAPQAPSEVDLEQYKKALTDAGCNLSPLQYIKQWKAFAKMASTPASYGNTTTKPMGSPIPSHEYGVTVCDGRREEPGIEAAENLPVTRILDNLMEMKSNPETDDYRYFDPKMLRSNDSSAIVFVVGGGNYIEYQNLVDYIKAKQGKHILYGCSEIFNATQFIKQAVTAWTKITQKNHNGVINLDRRKKSQMCPSS</sequence>
<dbReference type="InterPro" id="IPR043154">
    <property type="entry name" value="Sec-1-like_dom1"/>
</dbReference>
<dbReference type="PANTHER" id="PTHR11679">
    <property type="entry name" value="VESICLE PROTEIN SORTING-ASSOCIATED"/>
    <property type="match status" value="1"/>
</dbReference>
<organism evidence="4 5">
    <name type="scientific">Apodemus speciosus</name>
    <name type="common">Large Japanese field mouse</name>
    <dbReference type="NCBI Taxonomy" id="105296"/>
    <lineage>
        <taxon>Eukaryota</taxon>
        <taxon>Metazoa</taxon>
        <taxon>Chordata</taxon>
        <taxon>Craniata</taxon>
        <taxon>Vertebrata</taxon>
        <taxon>Euteleostomi</taxon>
        <taxon>Mammalia</taxon>
        <taxon>Eutheria</taxon>
        <taxon>Euarchontoglires</taxon>
        <taxon>Glires</taxon>
        <taxon>Rodentia</taxon>
        <taxon>Myomorpha</taxon>
        <taxon>Muroidea</taxon>
        <taxon>Muridae</taxon>
        <taxon>Murinae</taxon>
        <taxon>Apodemus</taxon>
    </lineage>
</organism>
<dbReference type="Gene3D" id="1.25.40.60">
    <property type="match status" value="1"/>
</dbReference>
<evidence type="ECO:0000313" key="5">
    <source>
        <dbReference type="Proteomes" id="UP001623349"/>
    </source>
</evidence>
<dbReference type="InterPro" id="IPR036045">
    <property type="entry name" value="Sec1-like_sf"/>
</dbReference>
<name>A0ABQ0FDU3_APOSI</name>
<dbReference type="Gene3D" id="3.40.50.1910">
    <property type="match status" value="1"/>
</dbReference>